<gene>
    <name evidence="4" type="ORF">ACTOB_003399</name>
</gene>
<dbReference type="Pfam" id="PF13450">
    <property type="entry name" value="NAD_binding_8"/>
    <property type="match status" value="1"/>
</dbReference>
<name>A0ABY8WRL1_9ACTN</name>
<evidence type="ECO:0000256" key="3">
    <source>
        <dbReference type="ARBA" id="ARBA00023033"/>
    </source>
</evidence>
<protein>
    <submittedName>
        <fullName evidence="4">NAD(P)/FAD-dependent oxidoreductase</fullName>
        <ecNumber evidence="4">1.14.13.-</ecNumber>
    </submittedName>
</protein>
<sequence length="221" mass="25263">MTETHVDVLIIGAGISGIDVAYRVRERCPELSIRIVEARDRLGGTWDLFRYPGVRSDSDIYTLAFPFRPWRGERSIVDGDELLGYIEDTARATGIDRLIAYETKVFEVDWSSRDARWTVRARRGSEDVEYVARFVVCCAGYYDYDNPHDPGFAAPADLGPTGPFMDMRSGYLARAAAIMPRAGRRYPWAFRQNVMRDVWATNRARLDEDLHWSRVREEAGA</sequence>
<comment type="cofactor">
    <cofactor evidence="1">
        <name>FAD</name>
        <dbReference type="ChEBI" id="CHEBI:57692"/>
    </cofactor>
</comment>
<organism evidence="4 5">
    <name type="scientific">Actinoplanes oblitus</name>
    <dbReference type="NCBI Taxonomy" id="3040509"/>
    <lineage>
        <taxon>Bacteria</taxon>
        <taxon>Bacillati</taxon>
        <taxon>Actinomycetota</taxon>
        <taxon>Actinomycetes</taxon>
        <taxon>Micromonosporales</taxon>
        <taxon>Micromonosporaceae</taxon>
        <taxon>Actinoplanes</taxon>
    </lineage>
</organism>
<dbReference type="EMBL" id="CP126980">
    <property type="protein sequence ID" value="WIM99738.1"/>
    <property type="molecule type" value="Genomic_DNA"/>
</dbReference>
<dbReference type="InterPro" id="IPR051820">
    <property type="entry name" value="FAD-binding_MO"/>
</dbReference>
<dbReference type="SUPFAM" id="SSF51905">
    <property type="entry name" value="FAD/NAD(P)-binding domain"/>
    <property type="match status" value="1"/>
</dbReference>
<keyword evidence="3" id="KW-0503">Monooxygenase</keyword>
<proteinExistence type="inferred from homology"/>
<dbReference type="EC" id="1.14.13.-" evidence="4"/>
<dbReference type="Proteomes" id="UP001240150">
    <property type="component" value="Chromosome"/>
</dbReference>
<keyword evidence="4" id="KW-0560">Oxidoreductase</keyword>
<keyword evidence="5" id="KW-1185">Reference proteome</keyword>
<reference evidence="4 5" key="1">
    <citation type="submission" date="2023-06" db="EMBL/GenBank/DDBJ databases">
        <authorList>
            <person name="Yushchuk O."/>
            <person name="Binda E."/>
            <person name="Ruckert-Reed C."/>
            <person name="Fedorenko V."/>
            <person name="Kalinowski J."/>
            <person name="Marinelli F."/>
        </authorList>
    </citation>
    <scope>NUCLEOTIDE SEQUENCE [LARGE SCALE GENOMIC DNA]</scope>
    <source>
        <strain evidence="4 5">NRRL 3884</strain>
    </source>
</reference>
<dbReference type="InterPro" id="IPR036188">
    <property type="entry name" value="FAD/NAD-bd_sf"/>
</dbReference>
<dbReference type="PANTHER" id="PTHR43872:SF1">
    <property type="entry name" value="MONOOXYGENASE, PUTATIVE (AFU_ORTHOLOGUE AFUA_8G02570)-RELATED"/>
    <property type="match status" value="1"/>
</dbReference>
<dbReference type="GO" id="GO:0016491">
    <property type="term" value="F:oxidoreductase activity"/>
    <property type="evidence" value="ECO:0007669"/>
    <property type="project" value="UniProtKB-KW"/>
</dbReference>
<dbReference type="Gene3D" id="3.50.50.60">
    <property type="entry name" value="FAD/NAD(P)-binding domain"/>
    <property type="match status" value="1"/>
</dbReference>
<comment type="similarity">
    <text evidence="2">Belongs to the FAD-binding monooxygenase family.</text>
</comment>
<evidence type="ECO:0000256" key="1">
    <source>
        <dbReference type="ARBA" id="ARBA00001974"/>
    </source>
</evidence>
<evidence type="ECO:0000256" key="2">
    <source>
        <dbReference type="ARBA" id="ARBA00010139"/>
    </source>
</evidence>
<evidence type="ECO:0000313" key="5">
    <source>
        <dbReference type="Proteomes" id="UP001240150"/>
    </source>
</evidence>
<dbReference type="RefSeq" id="WP_284921176.1">
    <property type="nucleotide sequence ID" value="NZ_CP126980.1"/>
</dbReference>
<dbReference type="PANTHER" id="PTHR43872">
    <property type="entry name" value="MONOOXYGENASE, PUTATIVE (AFU_ORTHOLOGUE AFUA_8G02570)-RELATED"/>
    <property type="match status" value="1"/>
</dbReference>
<evidence type="ECO:0000313" key="4">
    <source>
        <dbReference type="EMBL" id="WIM99738.1"/>
    </source>
</evidence>
<accession>A0ABY8WRL1</accession>